<feature type="compositionally biased region" description="Low complexity" evidence="1">
    <location>
        <begin position="65"/>
        <end position="85"/>
    </location>
</feature>
<dbReference type="InterPro" id="IPR005077">
    <property type="entry name" value="Peptidase_C11"/>
</dbReference>
<dbReference type="AlphaFoldDB" id="A0A7S1PZ99"/>
<name>A0A7S1PZ99_NEODS</name>
<organism evidence="2">
    <name type="scientific">Neobodo designis</name>
    <name type="common">Flagellated protozoan</name>
    <name type="synonym">Bodo designis</name>
    <dbReference type="NCBI Taxonomy" id="312471"/>
    <lineage>
        <taxon>Eukaryota</taxon>
        <taxon>Discoba</taxon>
        <taxon>Euglenozoa</taxon>
        <taxon>Kinetoplastea</taxon>
        <taxon>Metakinetoplastina</taxon>
        <taxon>Neobodonida</taxon>
        <taxon>Neobodo</taxon>
    </lineage>
</organism>
<feature type="compositionally biased region" description="Low complexity" evidence="1">
    <location>
        <begin position="480"/>
        <end position="501"/>
    </location>
</feature>
<feature type="region of interest" description="Disordered" evidence="1">
    <location>
        <begin position="1"/>
        <end position="89"/>
    </location>
</feature>
<feature type="compositionally biased region" description="Low complexity" evidence="1">
    <location>
        <begin position="37"/>
        <end position="49"/>
    </location>
</feature>
<proteinExistence type="predicted"/>
<feature type="compositionally biased region" description="Polar residues" evidence="1">
    <location>
        <begin position="541"/>
        <end position="551"/>
    </location>
</feature>
<gene>
    <name evidence="2" type="ORF">NDES1114_LOCUS11539</name>
</gene>
<feature type="compositionally biased region" description="Low complexity" evidence="1">
    <location>
        <begin position="568"/>
        <end position="614"/>
    </location>
</feature>
<reference evidence="2" key="1">
    <citation type="submission" date="2021-01" db="EMBL/GenBank/DDBJ databases">
        <authorList>
            <person name="Corre E."/>
            <person name="Pelletier E."/>
            <person name="Niang G."/>
            <person name="Scheremetjew M."/>
            <person name="Finn R."/>
            <person name="Kale V."/>
            <person name="Holt S."/>
            <person name="Cochrane G."/>
            <person name="Meng A."/>
            <person name="Brown T."/>
            <person name="Cohen L."/>
        </authorList>
    </citation>
    <scope>NUCLEOTIDE SEQUENCE</scope>
    <source>
        <strain evidence="2">CCAP 1951/1</strain>
    </source>
</reference>
<evidence type="ECO:0000313" key="2">
    <source>
        <dbReference type="EMBL" id="CAD9109684.1"/>
    </source>
</evidence>
<accession>A0A7S1PZ99</accession>
<protein>
    <submittedName>
        <fullName evidence="2">Uncharacterized protein</fullName>
    </submittedName>
</protein>
<feature type="region of interest" description="Disordered" evidence="1">
    <location>
        <begin position="479"/>
        <end position="614"/>
    </location>
</feature>
<dbReference type="Pfam" id="PF03415">
    <property type="entry name" value="Peptidase_C11"/>
    <property type="match status" value="1"/>
</dbReference>
<evidence type="ECO:0000256" key="1">
    <source>
        <dbReference type="SAM" id="MobiDB-lite"/>
    </source>
</evidence>
<sequence length="614" mass="66671">MRRTLQWLASRSPNPAPNVRKIAGASAGGDSPPPGSPTGSGKGSPTRSRPAAERARQSPPPPATPASSAATSPSTTPRPRSPRSAGMLGKRNRILMMCTALGEKDTPQWPFWKWQHIKATRGVTDFAMLAVTREDSFIATIKDGVASTRALRRSLKTVDRRLLSAFLEEHYDGPSSYFVYGGHGVSDLLEFDHDHRMQVHELADCLGDRTFAGILFDACLMASLDTAYYLRHNTRYIGASEGYMWEEDTWAENHMFNPYSAALMARDGNGKRVMKLIGEEYTRKSAVADFTVIDTKHAAALWTRVHGRHLADMHAQVQLRPEIASGDEPVILDDYDDVDPKNGIATITGVDRVTTHEPASFPPARTEKGFLVPRDFIHRYNYAFPHSLFPEEQPDDHIVDLGCYVGHDAETKTLMDKVVAWRNGPANATVYSPKQLHGLNFSFSQYSYQAARKATTAEEAVALGEQFELAALEKEEQRARSASASKSSARSKASSSSSSSSVEELVTPLRMKPRKRVTKANKTVSAEPPSAKNGKEKTTPRSRTASPTESMQAHAARADAAPTTYHDVVAATAPAPAASPVRSAAVASPTSQRSVASSVASPASAGAASMRSPR</sequence>
<dbReference type="EMBL" id="HBGF01017556">
    <property type="protein sequence ID" value="CAD9109684.1"/>
    <property type="molecule type" value="Transcribed_RNA"/>
</dbReference>